<sequence length="138" mass="15925">SNYHLLQILVRASNLIQFTKMLNINIKDIRQCLHQSNLTDTDLIKLDAIFQEENISRENFENVMLDFGCFITCVLDKAHMVEGKNIRFEYLLKTAERNNFPIATNQTLNECCKKAQEQDDICKSGFVFATCSIRQTGL</sequence>
<organism evidence="1 2">
    <name type="scientific">Bombus bifarius</name>
    <dbReference type="NCBI Taxonomy" id="103933"/>
    <lineage>
        <taxon>Eukaryota</taxon>
        <taxon>Metazoa</taxon>
        <taxon>Ecdysozoa</taxon>
        <taxon>Arthropoda</taxon>
        <taxon>Hexapoda</taxon>
        <taxon>Insecta</taxon>
        <taxon>Pterygota</taxon>
        <taxon>Neoptera</taxon>
        <taxon>Endopterygota</taxon>
        <taxon>Hymenoptera</taxon>
        <taxon>Apocrita</taxon>
        <taxon>Aculeata</taxon>
        <taxon>Apoidea</taxon>
        <taxon>Anthophila</taxon>
        <taxon>Apidae</taxon>
        <taxon>Bombus</taxon>
        <taxon>Pyrobombus</taxon>
    </lineage>
</organism>
<feature type="non-terminal residue" evidence="2">
    <location>
        <position position="1"/>
    </location>
</feature>
<dbReference type="CDD" id="cd23992">
    <property type="entry name" value="PBP_GOBP"/>
    <property type="match status" value="1"/>
</dbReference>
<gene>
    <name evidence="2" type="primary">LOC117207997</name>
</gene>
<evidence type="ECO:0000313" key="1">
    <source>
        <dbReference type="Proteomes" id="UP000515164"/>
    </source>
</evidence>
<dbReference type="InterPro" id="IPR036728">
    <property type="entry name" value="PBP_GOBP_sf"/>
</dbReference>
<dbReference type="Proteomes" id="UP000515164">
    <property type="component" value="Unplaced"/>
</dbReference>
<dbReference type="RefSeq" id="XP_033304677.1">
    <property type="nucleotide sequence ID" value="XM_033448786.1"/>
</dbReference>
<dbReference type="GO" id="GO:0005549">
    <property type="term" value="F:odorant binding"/>
    <property type="evidence" value="ECO:0007669"/>
    <property type="project" value="InterPro"/>
</dbReference>
<accession>A0A6P8MQL8</accession>
<proteinExistence type="predicted"/>
<dbReference type="Pfam" id="PF01395">
    <property type="entry name" value="PBP_GOBP"/>
    <property type="match status" value="1"/>
</dbReference>
<dbReference type="SUPFAM" id="SSF47565">
    <property type="entry name" value="Insect pheromone/odorant-binding proteins"/>
    <property type="match status" value="1"/>
</dbReference>
<dbReference type="CTD" id="100160457"/>
<dbReference type="GeneID" id="117207997"/>
<keyword evidence="1" id="KW-1185">Reference proteome</keyword>
<dbReference type="AlphaFoldDB" id="A0A6P8MQL8"/>
<protein>
    <submittedName>
        <fullName evidence="2">Uncharacterized protein LOC117207997</fullName>
    </submittedName>
</protein>
<dbReference type="Gene3D" id="1.10.238.20">
    <property type="entry name" value="Pheromone/general odorant binding protein domain"/>
    <property type="match status" value="1"/>
</dbReference>
<name>A0A6P8MQL8_9HYME</name>
<reference evidence="2" key="1">
    <citation type="submission" date="2025-08" db="UniProtKB">
        <authorList>
            <consortium name="RefSeq"/>
        </authorList>
    </citation>
    <scope>IDENTIFICATION</scope>
    <source>
        <tissue evidence="2">Muscle</tissue>
    </source>
</reference>
<dbReference type="KEGG" id="bbif:117207997"/>
<evidence type="ECO:0000313" key="2">
    <source>
        <dbReference type="RefSeq" id="XP_033304677.1"/>
    </source>
</evidence>
<dbReference type="InterPro" id="IPR006170">
    <property type="entry name" value="PBP/GOBP"/>
</dbReference>